<evidence type="ECO:0000313" key="3">
    <source>
        <dbReference type="Proteomes" id="UP000190648"/>
    </source>
</evidence>
<reference evidence="2 3" key="1">
    <citation type="submission" date="2016-02" db="EMBL/GenBank/DDBJ databases">
        <title>Band-tailed pigeon sequencing and assembly.</title>
        <authorList>
            <person name="Soares A.E."/>
            <person name="Novak B.J."/>
            <person name="Rice E.S."/>
            <person name="O'Connell B."/>
            <person name="Chang D."/>
            <person name="Weber S."/>
            <person name="Shapiro B."/>
        </authorList>
    </citation>
    <scope>NUCLEOTIDE SEQUENCE [LARGE SCALE GENOMIC DNA]</scope>
    <source>
        <strain evidence="2">BTP2013</strain>
        <tissue evidence="2">Blood</tissue>
    </source>
</reference>
<feature type="compositionally biased region" description="Low complexity" evidence="1">
    <location>
        <begin position="1"/>
        <end position="12"/>
    </location>
</feature>
<dbReference type="Proteomes" id="UP000190648">
    <property type="component" value="Unassembled WGS sequence"/>
</dbReference>
<evidence type="ECO:0000313" key="2">
    <source>
        <dbReference type="EMBL" id="OPJ80410.1"/>
    </source>
</evidence>
<feature type="region of interest" description="Disordered" evidence="1">
    <location>
        <begin position="1"/>
        <end position="37"/>
    </location>
</feature>
<sequence>MPAAALPRAQQQLHRRPSSASRWYQEPHRSAPNSKDMVEEKNVLQKIPQMLISLVTSTASILLMTYSQNRQQLSKPRAAGLWYFDQNIESSGKEKQNWTNFKIVLNFPVYESETDPGTLKPKSRKEKREISIFGFQNFVCLLGTEHQIFIWLMSTNSTETLLYF</sequence>
<dbReference type="EMBL" id="LSYS01004200">
    <property type="protein sequence ID" value="OPJ80410.1"/>
    <property type="molecule type" value="Genomic_DNA"/>
</dbReference>
<accession>A0A1V4K7H4</accession>
<protein>
    <submittedName>
        <fullName evidence="2">Uncharacterized protein</fullName>
    </submittedName>
</protein>
<keyword evidence="3" id="KW-1185">Reference proteome</keyword>
<dbReference type="AlphaFoldDB" id="A0A1V4K7H4"/>
<gene>
    <name evidence="2" type="ORF">AV530_010732</name>
</gene>
<evidence type="ECO:0000256" key="1">
    <source>
        <dbReference type="SAM" id="MobiDB-lite"/>
    </source>
</evidence>
<organism evidence="2 3">
    <name type="scientific">Patagioenas fasciata monilis</name>
    <dbReference type="NCBI Taxonomy" id="372326"/>
    <lineage>
        <taxon>Eukaryota</taxon>
        <taxon>Metazoa</taxon>
        <taxon>Chordata</taxon>
        <taxon>Craniata</taxon>
        <taxon>Vertebrata</taxon>
        <taxon>Euteleostomi</taxon>
        <taxon>Archelosauria</taxon>
        <taxon>Archosauria</taxon>
        <taxon>Dinosauria</taxon>
        <taxon>Saurischia</taxon>
        <taxon>Theropoda</taxon>
        <taxon>Coelurosauria</taxon>
        <taxon>Aves</taxon>
        <taxon>Neognathae</taxon>
        <taxon>Neoaves</taxon>
        <taxon>Columbimorphae</taxon>
        <taxon>Columbiformes</taxon>
        <taxon>Columbidae</taxon>
        <taxon>Patagioenas</taxon>
    </lineage>
</organism>
<name>A0A1V4K7H4_PATFA</name>
<comment type="caution">
    <text evidence="2">The sequence shown here is derived from an EMBL/GenBank/DDBJ whole genome shotgun (WGS) entry which is preliminary data.</text>
</comment>
<proteinExistence type="predicted"/>